<dbReference type="InterPro" id="IPR017644">
    <property type="entry name" value="Cysteine_desulfurase_DndA"/>
</dbReference>
<protein>
    <recommendedName>
        <fullName evidence="5">Cysteine desulfurase</fullName>
        <ecNumber evidence="4">2.8.1.7</ecNumber>
    </recommendedName>
</protein>
<keyword evidence="15" id="KW-1185">Reference proteome</keyword>
<dbReference type="EMBL" id="QKZL01000001">
    <property type="protein sequence ID" value="PZX19965.1"/>
    <property type="molecule type" value="Genomic_DNA"/>
</dbReference>
<comment type="caution">
    <text evidence="14">The sequence shown here is derived from an EMBL/GenBank/DDBJ whole genome shotgun (WGS) entry which is preliminary data.</text>
</comment>
<dbReference type="Gene3D" id="1.10.260.50">
    <property type="match status" value="1"/>
</dbReference>
<evidence type="ECO:0000256" key="12">
    <source>
        <dbReference type="RuleBase" id="RU004504"/>
    </source>
</evidence>
<comment type="cofactor">
    <cofactor evidence="1 12">
        <name>pyridoxal 5'-phosphate</name>
        <dbReference type="ChEBI" id="CHEBI:597326"/>
    </cofactor>
</comment>
<dbReference type="PANTHER" id="PTHR11601:SF34">
    <property type="entry name" value="CYSTEINE DESULFURASE"/>
    <property type="match status" value="1"/>
</dbReference>
<dbReference type="InterPro" id="IPR020578">
    <property type="entry name" value="Aminotrans_V_PyrdxlP_BS"/>
</dbReference>
<evidence type="ECO:0000256" key="5">
    <source>
        <dbReference type="ARBA" id="ARBA00013558"/>
    </source>
</evidence>
<dbReference type="OrthoDB" id="9808002at2"/>
<dbReference type="PROSITE" id="PS00595">
    <property type="entry name" value="AA_TRANSFER_CLASS_5"/>
    <property type="match status" value="1"/>
</dbReference>
<evidence type="ECO:0000256" key="4">
    <source>
        <dbReference type="ARBA" id="ARBA00012239"/>
    </source>
</evidence>
<dbReference type="Proteomes" id="UP000248916">
    <property type="component" value="Unassembled WGS sequence"/>
</dbReference>
<evidence type="ECO:0000313" key="15">
    <source>
        <dbReference type="Proteomes" id="UP000248916"/>
    </source>
</evidence>
<evidence type="ECO:0000256" key="6">
    <source>
        <dbReference type="ARBA" id="ARBA00022679"/>
    </source>
</evidence>
<dbReference type="GO" id="GO:0051536">
    <property type="term" value="F:iron-sulfur cluster binding"/>
    <property type="evidence" value="ECO:0007669"/>
    <property type="project" value="UniProtKB-KW"/>
</dbReference>
<dbReference type="InterPro" id="IPR016454">
    <property type="entry name" value="Cysteine_dSase"/>
</dbReference>
<dbReference type="PANTHER" id="PTHR11601">
    <property type="entry name" value="CYSTEINE DESULFURYLASE FAMILY MEMBER"/>
    <property type="match status" value="1"/>
</dbReference>
<sequence>MVVYLDCNATTPLEPAVQDLMVRHFCEEVGNAGSRTHEFGLQAKKVVQVAREQVASLVGSEPSEVVFTSGATESNNIALLGLAEYGQQTGRLHIVSTAIEHKAVLEPLEVLERRGFEVTLVPPNLDGFVPPERVLEAVRSDTLVVSVMHVNNETGVIQPINEIAAGLEGLAAYLHVDAAQSFGKVVDELRLPRIDLISASSHKIYGPVGVGALIARRRRYRRPPVEPLVYGGGQERSLRPGTLPTPLIVGFGLAAELAEKNFKARHERCLAIRSEALAALGNLKISLHGDEARLVPHVLNISIDGLDSEAVMLSLKGLVAVSNGSACTSASYEPSHVLKAMGLSDAEIQGAIRLSWCHLTPDFDWGELVRRIKSLL</sequence>
<comment type="catalytic activity">
    <reaction evidence="11">
        <text>(sulfur carrier)-H + L-cysteine = (sulfur carrier)-SH + L-alanine</text>
        <dbReference type="Rhea" id="RHEA:43892"/>
        <dbReference type="Rhea" id="RHEA-COMP:14737"/>
        <dbReference type="Rhea" id="RHEA-COMP:14739"/>
        <dbReference type="ChEBI" id="CHEBI:29917"/>
        <dbReference type="ChEBI" id="CHEBI:35235"/>
        <dbReference type="ChEBI" id="CHEBI:57972"/>
        <dbReference type="ChEBI" id="CHEBI:64428"/>
        <dbReference type="EC" id="2.8.1.7"/>
    </reaction>
</comment>
<accession>A0A2W7NHR0</accession>
<dbReference type="NCBIfam" id="TIGR03235">
    <property type="entry name" value="DNA_S_dndA"/>
    <property type="match status" value="1"/>
</dbReference>
<evidence type="ECO:0000256" key="2">
    <source>
        <dbReference type="ARBA" id="ARBA00003120"/>
    </source>
</evidence>
<feature type="domain" description="Aminotransferase class V" evidence="13">
    <location>
        <begin position="3"/>
        <end position="357"/>
    </location>
</feature>
<evidence type="ECO:0000313" key="14">
    <source>
        <dbReference type="EMBL" id="PZX19965.1"/>
    </source>
</evidence>
<proteinExistence type="inferred from homology"/>
<comment type="function">
    <text evidence="2">Catalyzes the removal of elemental sulfur atoms from cysteine to produce alanine. Seems to participate in the biosynthesis of the nitrogenase metalloclusters by providing the inorganic sulfur required for the Fe-S core formation.</text>
</comment>
<dbReference type="Pfam" id="PF00266">
    <property type="entry name" value="Aminotran_5"/>
    <property type="match status" value="1"/>
</dbReference>
<evidence type="ECO:0000259" key="13">
    <source>
        <dbReference type="Pfam" id="PF00266"/>
    </source>
</evidence>
<organism evidence="14 15">
    <name type="scientific">Palleronia aestuarii</name>
    <dbReference type="NCBI Taxonomy" id="568105"/>
    <lineage>
        <taxon>Bacteria</taxon>
        <taxon>Pseudomonadati</taxon>
        <taxon>Pseudomonadota</taxon>
        <taxon>Alphaproteobacteria</taxon>
        <taxon>Rhodobacterales</taxon>
        <taxon>Roseobacteraceae</taxon>
        <taxon>Palleronia</taxon>
    </lineage>
</organism>
<evidence type="ECO:0000256" key="11">
    <source>
        <dbReference type="ARBA" id="ARBA00050776"/>
    </source>
</evidence>
<evidence type="ECO:0000256" key="10">
    <source>
        <dbReference type="ARBA" id="ARBA00023014"/>
    </source>
</evidence>
<comment type="similarity">
    <text evidence="3">Belongs to the class-V pyridoxal-phosphate-dependent aminotransferase family. NifS/IscS subfamily.</text>
</comment>
<dbReference type="AlphaFoldDB" id="A0A2W7NHR0"/>
<dbReference type="RefSeq" id="WP_111535612.1">
    <property type="nucleotide sequence ID" value="NZ_QKZL01000001.1"/>
</dbReference>
<dbReference type="GO" id="GO:0031071">
    <property type="term" value="F:cysteine desulfurase activity"/>
    <property type="evidence" value="ECO:0007669"/>
    <property type="project" value="UniProtKB-EC"/>
</dbReference>
<dbReference type="SUPFAM" id="SSF53383">
    <property type="entry name" value="PLP-dependent transferases"/>
    <property type="match status" value="1"/>
</dbReference>
<gene>
    <name evidence="14" type="ORF">LX81_00430</name>
</gene>
<keyword evidence="6" id="KW-0808">Transferase</keyword>
<dbReference type="InterPro" id="IPR000192">
    <property type="entry name" value="Aminotrans_V_dom"/>
</dbReference>
<dbReference type="InterPro" id="IPR015421">
    <property type="entry name" value="PyrdxlP-dep_Trfase_major"/>
</dbReference>
<evidence type="ECO:0000256" key="8">
    <source>
        <dbReference type="ARBA" id="ARBA00022898"/>
    </source>
</evidence>
<name>A0A2W7NHR0_9RHOB</name>
<dbReference type="Gene3D" id="3.90.1150.10">
    <property type="entry name" value="Aspartate Aminotransferase, domain 1"/>
    <property type="match status" value="1"/>
</dbReference>
<keyword evidence="8" id="KW-0663">Pyridoxal phosphate</keyword>
<keyword evidence="10" id="KW-0411">Iron-sulfur</keyword>
<evidence type="ECO:0000256" key="7">
    <source>
        <dbReference type="ARBA" id="ARBA00022723"/>
    </source>
</evidence>
<evidence type="ECO:0000256" key="9">
    <source>
        <dbReference type="ARBA" id="ARBA00023004"/>
    </source>
</evidence>
<keyword evidence="7" id="KW-0479">Metal-binding</keyword>
<dbReference type="InterPro" id="IPR015422">
    <property type="entry name" value="PyrdxlP-dep_Trfase_small"/>
</dbReference>
<reference evidence="14 15" key="1">
    <citation type="submission" date="2018-06" db="EMBL/GenBank/DDBJ databases">
        <title>Genomic Encyclopedia of Archaeal and Bacterial Type Strains, Phase II (KMG-II): from individual species to whole genera.</title>
        <authorList>
            <person name="Goeker M."/>
        </authorList>
    </citation>
    <scope>NUCLEOTIDE SEQUENCE [LARGE SCALE GENOMIC DNA]</scope>
    <source>
        <strain evidence="14 15">DSM 22009</strain>
    </source>
</reference>
<dbReference type="InterPro" id="IPR015424">
    <property type="entry name" value="PyrdxlP-dep_Trfase"/>
</dbReference>
<evidence type="ECO:0000256" key="3">
    <source>
        <dbReference type="ARBA" id="ARBA00006490"/>
    </source>
</evidence>
<evidence type="ECO:0000256" key="1">
    <source>
        <dbReference type="ARBA" id="ARBA00001933"/>
    </source>
</evidence>
<dbReference type="Gene3D" id="3.40.640.10">
    <property type="entry name" value="Type I PLP-dependent aspartate aminotransferase-like (Major domain)"/>
    <property type="match status" value="1"/>
</dbReference>
<keyword evidence="9" id="KW-0408">Iron</keyword>
<dbReference type="PIRSF" id="PIRSF005572">
    <property type="entry name" value="NifS"/>
    <property type="match status" value="1"/>
</dbReference>
<dbReference type="EC" id="2.8.1.7" evidence="4"/>
<dbReference type="GO" id="GO:0046872">
    <property type="term" value="F:metal ion binding"/>
    <property type="evidence" value="ECO:0007669"/>
    <property type="project" value="UniProtKB-KW"/>
</dbReference>